<proteinExistence type="predicted"/>
<organism evidence="1 2">
    <name type="scientific">Effrenium voratum</name>
    <dbReference type="NCBI Taxonomy" id="2562239"/>
    <lineage>
        <taxon>Eukaryota</taxon>
        <taxon>Sar</taxon>
        <taxon>Alveolata</taxon>
        <taxon>Dinophyceae</taxon>
        <taxon>Suessiales</taxon>
        <taxon>Symbiodiniaceae</taxon>
        <taxon>Effrenium</taxon>
    </lineage>
</organism>
<dbReference type="EMBL" id="CAUJNA010000269">
    <property type="protein sequence ID" value="CAJ1374657.1"/>
    <property type="molecule type" value="Genomic_DNA"/>
</dbReference>
<evidence type="ECO:0000313" key="1">
    <source>
        <dbReference type="EMBL" id="CAJ1374657.1"/>
    </source>
</evidence>
<protein>
    <submittedName>
        <fullName evidence="1">Uncharacterized protein</fullName>
    </submittedName>
</protein>
<sequence>MDELLEFLKELPCQLCEEQPVERRLLMELGLARSTAALRADSDPESLEDLRLAEKAQEELVRHRRHTPFFKVVARDASGDGSSFLSVFDGKTRYHLGVSSFDPRGGFFVHPSKEAASQSVSAFPRQSAAWGVRRAERGVGQWARGHGRGGSAGPVFLPTTLEKAKGEAEIYK</sequence>
<comment type="caution">
    <text evidence="1">The sequence shown here is derived from an EMBL/GenBank/DDBJ whole genome shotgun (WGS) entry which is preliminary data.</text>
</comment>
<evidence type="ECO:0000313" key="2">
    <source>
        <dbReference type="Proteomes" id="UP001178507"/>
    </source>
</evidence>
<keyword evidence="2" id="KW-1185">Reference proteome</keyword>
<dbReference type="AlphaFoldDB" id="A0AA36MPK0"/>
<gene>
    <name evidence="1" type="ORF">EVOR1521_LOCUS4147</name>
</gene>
<dbReference type="Proteomes" id="UP001178507">
    <property type="component" value="Unassembled WGS sequence"/>
</dbReference>
<reference evidence="1" key="1">
    <citation type="submission" date="2023-08" db="EMBL/GenBank/DDBJ databases">
        <authorList>
            <person name="Chen Y."/>
            <person name="Shah S."/>
            <person name="Dougan E. K."/>
            <person name="Thang M."/>
            <person name="Chan C."/>
        </authorList>
    </citation>
    <scope>NUCLEOTIDE SEQUENCE</scope>
</reference>
<name>A0AA36MPK0_9DINO</name>
<accession>A0AA36MPK0</accession>